<feature type="compositionally biased region" description="Basic and acidic residues" evidence="1">
    <location>
        <begin position="37"/>
        <end position="48"/>
    </location>
</feature>
<reference evidence="2" key="1">
    <citation type="submission" date="2023-03" db="EMBL/GenBank/DDBJ databases">
        <title>Massive genome expansion in bonnet fungi (Mycena s.s.) driven by repeated elements and novel gene families across ecological guilds.</title>
        <authorList>
            <consortium name="Lawrence Berkeley National Laboratory"/>
            <person name="Harder C.B."/>
            <person name="Miyauchi S."/>
            <person name="Viragh M."/>
            <person name="Kuo A."/>
            <person name="Thoen E."/>
            <person name="Andreopoulos B."/>
            <person name="Lu D."/>
            <person name="Skrede I."/>
            <person name="Drula E."/>
            <person name="Henrissat B."/>
            <person name="Morin E."/>
            <person name="Kohler A."/>
            <person name="Barry K."/>
            <person name="LaButti K."/>
            <person name="Morin E."/>
            <person name="Salamov A."/>
            <person name="Lipzen A."/>
            <person name="Mereny Z."/>
            <person name="Hegedus B."/>
            <person name="Baldrian P."/>
            <person name="Stursova M."/>
            <person name="Weitz H."/>
            <person name="Taylor A."/>
            <person name="Grigoriev I.V."/>
            <person name="Nagy L.G."/>
            <person name="Martin F."/>
            <person name="Kauserud H."/>
        </authorList>
    </citation>
    <scope>NUCLEOTIDE SEQUENCE</scope>
    <source>
        <strain evidence="2">CBHHK200</strain>
    </source>
</reference>
<protein>
    <submittedName>
        <fullName evidence="2">Uncharacterized protein</fullName>
    </submittedName>
</protein>
<dbReference type="Proteomes" id="UP001218188">
    <property type="component" value="Unassembled WGS sequence"/>
</dbReference>
<organism evidence="2 3">
    <name type="scientific">Mycena alexandri</name>
    <dbReference type="NCBI Taxonomy" id="1745969"/>
    <lineage>
        <taxon>Eukaryota</taxon>
        <taxon>Fungi</taxon>
        <taxon>Dikarya</taxon>
        <taxon>Basidiomycota</taxon>
        <taxon>Agaricomycotina</taxon>
        <taxon>Agaricomycetes</taxon>
        <taxon>Agaricomycetidae</taxon>
        <taxon>Agaricales</taxon>
        <taxon>Marasmiineae</taxon>
        <taxon>Mycenaceae</taxon>
        <taxon>Mycena</taxon>
    </lineage>
</organism>
<dbReference type="EMBL" id="JARJCM010000048">
    <property type="protein sequence ID" value="KAJ7035734.1"/>
    <property type="molecule type" value="Genomic_DNA"/>
</dbReference>
<accession>A0AAD6SX98</accession>
<evidence type="ECO:0000256" key="1">
    <source>
        <dbReference type="SAM" id="MobiDB-lite"/>
    </source>
</evidence>
<sequence length="131" mass="14399">MYLPKKQNPILVQAKLGLPNTEVVESQEVLGPAGISSHREVPAKRPRPDDEDTPAPKCRGMARSLRQRGPKGAQKEQVVAIPVGRIVASGKGWVEIEMMMLKVVSTQFKVLSLVLPSRPLYHAYCYGPVSI</sequence>
<gene>
    <name evidence="2" type="ORF">C8F04DRAFT_1182007</name>
</gene>
<comment type="caution">
    <text evidence="2">The sequence shown here is derived from an EMBL/GenBank/DDBJ whole genome shotgun (WGS) entry which is preliminary data.</text>
</comment>
<name>A0AAD6SX98_9AGAR</name>
<feature type="region of interest" description="Disordered" evidence="1">
    <location>
        <begin position="29"/>
        <end position="74"/>
    </location>
</feature>
<evidence type="ECO:0000313" key="2">
    <source>
        <dbReference type="EMBL" id="KAJ7035734.1"/>
    </source>
</evidence>
<dbReference type="AlphaFoldDB" id="A0AAD6SX98"/>
<keyword evidence="3" id="KW-1185">Reference proteome</keyword>
<proteinExistence type="predicted"/>
<evidence type="ECO:0000313" key="3">
    <source>
        <dbReference type="Proteomes" id="UP001218188"/>
    </source>
</evidence>